<dbReference type="EMBL" id="JAAALK010000082">
    <property type="protein sequence ID" value="KAG8087907.1"/>
    <property type="molecule type" value="Genomic_DNA"/>
</dbReference>
<reference evidence="1" key="1">
    <citation type="journal article" date="2021" name="bioRxiv">
        <title>Whole Genome Assembly and Annotation of Northern Wild Rice, Zizania palustris L., Supports a Whole Genome Duplication in the Zizania Genus.</title>
        <authorList>
            <person name="Haas M."/>
            <person name="Kono T."/>
            <person name="Macchietto M."/>
            <person name="Millas R."/>
            <person name="McGilp L."/>
            <person name="Shao M."/>
            <person name="Duquette J."/>
            <person name="Hirsch C.N."/>
            <person name="Kimball J."/>
        </authorList>
    </citation>
    <scope>NUCLEOTIDE SEQUENCE</scope>
    <source>
        <tissue evidence="1">Fresh leaf tissue</tissue>
    </source>
</reference>
<evidence type="ECO:0000313" key="1">
    <source>
        <dbReference type="EMBL" id="KAG8087907.1"/>
    </source>
</evidence>
<accession>A0A8J5WFP8</accession>
<proteinExistence type="predicted"/>
<keyword evidence="2" id="KW-1185">Reference proteome</keyword>
<dbReference type="AlphaFoldDB" id="A0A8J5WFP8"/>
<gene>
    <name evidence="1" type="ORF">GUJ93_ZPchr0010g7444</name>
</gene>
<reference evidence="1" key="2">
    <citation type="submission" date="2021-02" db="EMBL/GenBank/DDBJ databases">
        <authorList>
            <person name="Kimball J.A."/>
            <person name="Haas M.W."/>
            <person name="Macchietto M."/>
            <person name="Kono T."/>
            <person name="Duquette J."/>
            <person name="Shao M."/>
        </authorList>
    </citation>
    <scope>NUCLEOTIDE SEQUENCE</scope>
    <source>
        <tissue evidence="1">Fresh leaf tissue</tissue>
    </source>
</reference>
<sequence>MAATASSDRASECPHLAQRLSPPLICHTFKGMLSDNGEDGDGCCSTAHDANLVEQLERELFGLRQALLDKQEQEQAMLY</sequence>
<evidence type="ECO:0000313" key="2">
    <source>
        <dbReference type="Proteomes" id="UP000729402"/>
    </source>
</evidence>
<protein>
    <submittedName>
        <fullName evidence="1">Uncharacterized protein</fullName>
    </submittedName>
</protein>
<organism evidence="1 2">
    <name type="scientific">Zizania palustris</name>
    <name type="common">Northern wild rice</name>
    <dbReference type="NCBI Taxonomy" id="103762"/>
    <lineage>
        <taxon>Eukaryota</taxon>
        <taxon>Viridiplantae</taxon>
        <taxon>Streptophyta</taxon>
        <taxon>Embryophyta</taxon>
        <taxon>Tracheophyta</taxon>
        <taxon>Spermatophyta</taxon>
        <taxon>Magnoliopsida</taxon>
        <taxon>Liliopsida</taxon>
        <taxon>Poales</taxon>
        <taxon>Poaceae</taxon>
        <taxon>BOP clade</taxon>
        <taxon>Oryzoideae</taxon>
        <taxon>Oryzeae</taxon>
        <taxon>Zizaniinae</taxon>
        <taxon>Zizania</taxon>
    </lineage>
</organism>
<dbReference type="Proteomes" id="UP000729402">
    <property type="component" value="Unassembled WGS sequence"/>
</dbReference>
<comment type="caution">
    <text evidence="1">The sequence shown here is derived from an EMBL/GenBank/DDBJ whole genome shotgun (WGS) entry which is preliminary data.</text>
</comment>
<name>A0A8J5WFP8_ZIZPA</name>